<dbReference type="EMBL" id="JBFMIA010000002">
    <property type="protein sequence ID" value="MEW9500810.1"/>
    <property type="molecule type" value="Genomic_DNA"/>
</dbReference>
<evidence type="ECO:0000313" key="2">
    <source>
        <dbReference type="EMBL" id="MEW9500810.1"/>
    </source>
</evidence>
<evidence type="ECO:0000313" key="3">
    <source>
        <dbReference type="Proteomes" id="UP001556040"/>
    </source>
</evidence>
<dbReference type="Proteomes" id="UP001556040">
    <property type="component" value="Unassembled WGS sequence"/>
</dbReference>
<protein>
    <submittedName>
        <fullName evidence="2">Helix-turn-helix transcriptional regulator</fullName>
    </submittedName>
</protein>
<reference evidence="2 3" key="1">
    <citation type="journal article" date="1979" name="Int. J. Syst. Evol. Microbiol.">
        <title>Bacillus globisporus subsp. marinus subsp. nov.</title>
        <authorList>
            <person name="Liu H."/>
        </authorList>
    </citation>
    <scope>NUCLEOTIDE SEQUENCE [LARGE SCALE GENOMIC DNA]</scope>
    <source>
        <strain evidence="2 3">DSM 1297</strain>
    </source>
</reference>
<dbReference type="Pfam" id="PF01381">
    <property type="entry name" value="HTH_3"/>
    <property type="match status" value="1"/>
</dbReference>
<comment type="caution">
    <text evidence="2">The sequence shown here is derived from an EMBL/GenBank/DDBJ whole genome shotgun (WGS) entry which is preliminary data.</text>
</comment>
<gene>
    <name evidence="2" type="ORF">AB1471_03225</name>
</gene>
<dbReference type="SUPFAM" id="SSF47413">
    <property type="entry name" value="lambda repressor-like DNA-binding domains"/>
    <property type="match status" value="1"/>
</dbReference>
<dbReference type="CDD" id="cd00093">
    <property type="entry name" value="HTH_XRE"/>
    <property type="match status" value="1"/>
</dbReference>
<dbReference type="PROSITE" id="PS50943">
    <property type="entry name" value="HTH_CROC1"/>
    <property type="match status" value="1"/>
</dbReference>
<organism evidence="2 3">
    <name type="scientific">Jeotgalibacillus marinus</name>
    <dbReference type="NCBI Taxonomy" id="86667"/>
    <lineage>
        <taxon>Bacteria</taxon>
        <taxon>Bacillati</taxon>
        <taxon>Bacillota</taxon>
        <taxon>Bacilli</taxon>
        <taxon>Bacillales</taxon>
        <taxon>Caryophanaceae</taxon>
        <taxon>Jeotgalibacillus</taxon>
    </lineage>
</organism>
<sequence>MAFYEHLRQYRLEVLNIPQDKAAQMMNIEQSTLSNYELGRRQIPIDMLVLWKQKYEIDDGTFINMLLDRDKVADRIREESTELRAQYEDRETIELMQFLELYPTLHEHLQTLSTLPTARQKKNVEGLINLIKAVKHFT</sequence>
<proteinExistence type="predicted"/>
<name>A0ABV3Q0F1_9BACL</name>
<evidence type="ECO:0000259" key="1">
    <source>
        <dbReference type="PROSITE" id="PS50943"/>
    </source>
</evidence>
<dbReference type="InterPro" id="IPR010982">
    <property type="entry name" value="Lambda_DNA-bd_dom_sf"/>
</dbReference>
<dbReference type="InterPro" id="IPR001387">
    <property type="entry name" value="Cro/C1-type_HTH"/>
</dbReference>
<dbReference type="RefSeq" id="WP_367778161.1">
    <property type="nucleotide sequence ID" value="NZ_JBFMIA010000002.1"/>
</dbReference>
<keyword evidence="3" id="KW-1185">Reference proteome</keyword>
<accession>A0ABV3Q0F1</accession>
<feature type="domain" description="HTH cro/C1-type" evidence="1">
    <location>
        <begin position="7"/>
        <end position="62"/>
    </location>
</feature>
<dbReference type="Gene3D" id="1.10.260.40">
    <property type="entry name" value="lambda repressor-like DNA-binding domains"/>
    <property type="match status" value="1"/>
</dbReference>